<reference evidence="4" key="1">
    <citation type="submission" date="2023-07" db="EMBL/GenBank/DDBJ databases">
        <title>Dyadobacter sp. nov 'subterranea' isolated from contaminted grondwater.</title>
        <authorList>
            <person name="Szabo I."/>
            <person name="Al-Omari J."/>
            <person name="Szerdahelyi S.G."/>
            <person name="Rado J."/>
        </authorList>
    </citation>
    <scope>NUCLEOTIDE SEQUENCE [LARGE SCALE GENOMIC DNA]</scope>
    <source>
        <strain evidence="4">UP-52</strain>
    </source>
</reference>
<organism evidence="3 4">
    <name type="scientific">Dyadobacter subterraneus</name>
    <dbReference type="NCBI Taxonomy" id="2773304"/>
    <lineage>
        <taxon>Bacteria</taxon>
        <taxon>Pseudomonadati</taxon>
        <taxon>Bacteroidota</taxon>
        <taxon>Cytophagia</taxon>
        <taxon>Cytophagales</taxon>
        <taxon>Spirosomataceae</taxon>
        <taxon>Dyadobacter</taxon>
    </lineage>
</organism>
<evidence type="ECO:0000256" key="1">
    <source>
        <dbReference type="SAM" id="MobiDB-lite"/>
    </source>
</evidence>
<protein>
    <recommendedName>
        <fullName evidence="2">Arm DNA-binding domain-containing protein</fullName>
    </recommendedName>
</protein>
<feature type="region of interest" description="Disordered" evidence="1">
    <location>
        <begin position="17"/>
        <end position="37"/>
    </location>
</feature>
<dbReference type="Pfam" id="PF17293">
    <property type="entry name" value="Arm-DNA-bind_5"/>
    <property type="match status" value="1"/>
</dbReference>
<evidence type="ECO:0000313" key="3">
    <source>
        <dbReference type="EMBL" id="MBE9463303.1"/>
    </source>
</evidence>
<evidence type="ECO:0000259" key="2">
    <source>
        <dbReference type="Pfam" id="PF17293"/>
    </source>
</evidence>
<dbReference type="EMBL" id="JACYGY010000001">
    <property type="protein sequence ID" value="MBE9463303.1"/>
    <property type="molecule type" value="Genomic_DNA"/>
</dbReference>
<accession>A0ABR9WCV0</accession>
<name>A0ABR9WCV0_9BACT</name>
<comment type="caution">
    <text evidence="3">The sequence shown here is derived from an EMBL/GenBank/DDBJ whole genome shotgun (WGS) entry which is preliminary data.</text>
</comment>
<keyword evidence="4" id="KW-1185">Reference proteome</keyword>
<feature type="domain" description="Arm DNA-binding" evidence="2">
    <location>
        <begin position="2"/>
        <end position="69"/>
    </location>
</feature>
<dbReference type="InterPro" id="IPR035386">
    <property type="entry name" value="Arm-DNA-bind_5"/>
</dbReference>
<evidence type="ECO:0000313" key="4">
    <source>
        <dbReference type="Proteomes" id="UP000634134"/>
    </source>
</evidence>
<gene>
    <name evidence="3" type="ORF">IEE83_15550</name>
</gene>
<proteinExistence type="predicted"/>
<sequence>MTVNGRRIEIATGRQCDPKRWNSKAGRLSGSKEDARSTNSYLNTLQEKVFSAHSELVISGELITAESVKDKFNGRVENPKLLLEVIKEHNKWMEALVGTTSVVCWPVSTC</sequence>
<dbReference type="Proteomes" id="UP000634134">
    <property type="component" value="Unassembled WGS sequence"/>
</dbReference>